<dbReference type="InterPro" id="IPR032675">
    <property type="entry name" value="LRR_dom_sf"/>
</dbReference>
<sequence length="294" mass="33403">MRGLRLNVPLAPQGLPAPTDFPSLITLTFTCVIFAHRTTPEYWDEVTTLLGNLVHLTTLQIRYWNRAVSFMPSLSPSLRKLDLDTHLVPGGARLRDDHIHQLAEICPNLQHLTLEVRRSRGDAAEVERYRSLGRLSRLQELHIYLDASPPGYLHPTPDRTTTRSRDTAIEPWFDEQDTMYLPEPIEAFREGHVRDVFINSAIDASLALSIFEVIDAAKPRSAPGRAAPLPLERLELCARGGEEFADRPMMGACYTPLNQFLAALKREWRIQRDVRDDSRGVLHVEEAAVKFLWP</sequence>
<organism evidence="1 2">
    <name type="scientific">Diaporthe eres</name>
    <name type="common">Phomopsis oblonga</name>
    <dbReference type="NCBI Taxonomy" id="83184"/>
    <lineage>
        <taxon>Eukaryota</taxon>
        <taxon>Fungi</taxon>
        <taxon>Dikarya</taxon>
        <taxon>Ascomycota</taxon>
        <taxon>Pezizomycotina</taxon>
        <taxon>Sordariomycetes</taxon>
        <taxon>Sordariomycetidae</taxon>
        <taxon>Diaporthales</taxon>
        <taxon>Diaporthaceae</taxon>
        <taxon>Diaporthe</taxon>
        <taxon>Diaporthe eres species complex</taxon>
    </lineage>
</organism>
<gene>
    <name evidence="1" type="ORF">SLS63_006564</name>
</gene>
<name>A0ABR1P7Z3_DIAER</name>
<dbReference type="Gene3D" id="3.80.10.10">
    <property type="entry name" value="Ribonuclease Inhibitor"/>
    <property type="match status" value="1"/>
</dbReference>
<evidence type="ECO:0008006" key="3">
    <source>
        <dbReference type="Google" id="ProtNLM"/>
    </source>
</evidence>
<keyword evidence="2" id="KW-1185">Reference proteome</keyword>
<evidence type="ECO:0000313" key="2">
    <source>
        <dbReference type="Proteomes" id="UP001430848"/>
    </source>
</evidence>
<dbReference type="SUPFAM" id="SSF52047">
    <property type="entry name" value="RNI-like"/>
    <property type="match status" value="1"/>
</dbReference>
<evidence type="ECO:0000313" key="1">
    <source>
        <dbReference type="EMBL" id="KAK7728703.1"/>
    </source>
</evidence>
<accession>A0ABR1P7Z3</accession>
<reference evidence="1 2" key="1">
    <citation type="submission" date="2024-02" db="EMBL/GenBank/DDBJ databases">
        <title>De novo assembly and annotation of 12 fungi associated with fruit tree decline syndrome in Ontario, Canada.</title>
        <authorList>
            <person name="Sulman M."/>
            <person name="Ellouze W."/>
            <person name="Ilyukhin E."/>
        </authorList>
    </citation>
    <scope>NUCLEOTIDE SEQUENCE [LARGE SCALE GENOMIC DNA]</scope>
    <source>
        <strain evidence="1 2">M169</strain>
    </source>
</reference>
<comment type="caution">
    <text evidence="1">The sequence shown here is derived from an EMBL/GenBank/DDBJ whole genome shotgun (WGS) entry which is preliminary data.</text>
</comment>
<protein>
    <recommendedName>
        <fullName evidence="3">F-box domain-containing protein</fullName>
    </recommendedName>
</protein>
<dbReference type="Proteomes" id="UP001430848">
    <property type="component" value="Unassembled WGS sequence"/>
</dbReference>
<dbReference type="EMBL" id="JAKNSF020000032">
    <property type="protein sequence ID" value="KAK7728703.1"/>
    <property type="molecule type" value="Genomic_DNA"/>
</dbReference>
<proteinExistence type="predicted"/>